<organism evidence="1 2">
    <name type="scientific">Steinernema glaseri</name>
    <dbReference type="NCBI Taxonomy" id="37863"/>
    <lineage>
        <taxon>Eukaryota</taxon>
        <taxon>Metazoa</taxon>
        <taxon>Ecdysozoa</taxon>
        <taxon>Nematoda</taxon>
        <taxon>Chromadorea</taxon>
        <taxon>Rhabditida</taxon>
        <taxon>Tylenchina</taxon>
        <taxon>Panagrolaimomorpha</taxon>
        <taxon>Strongyloidoidea</taxon>
        <taxon>Steinernematidae</taxon>
        <taxon>Steinernema</taxon>
    </lineage>
</organism>
<sequence length="102" mass="10767">MAIFGETGQKKTITAGASQACAFLAFCTFELLATPISPLQKENSAGTSRSSLSNFLLREHNHPAGLAQVVEGQTPSVYAIGQPKSVEVHPLQQGEVQLTRAG</sequence>
<keyword evidence="1" id="KW-1185">Reference proteome</keyword>
<name>A0A1I7XZD2_9BILA</name>
<reference evidence="2" key="1">
    <citation type="submission" date="2016-11" db="UniProtKB">
        <authorList>
            <consortium name="WormBaseParasite"/>
        </authorList>
    </citation>
    <scope>IDENTIFICATION</scope>
</reference>
<accession>A0A1I7XZD2</accession>
<evidence type="ECO:0000313" key="2">
    <source>
        <dbReference type="WBParaSite" id="L893_g11163.t1"/>
    </source>
</evidence>
<dbReference type="AlphaFoldDB" id="A0A1I7XZD2"/>
<proteinExistence type="predicted"/>
<protein>
    <submittedName>
        <fullName evidence="2">T2SSC domain-containing protein</fullName>
    </submittedName>
</protein>
<evidence type="ECO:0000313" key="1">
    <source>
        <dbReference type="Proteomes" id="UP000095287"/>
    </source>
</evidence>
<dbReference type="WBParaSite" id="L893_g11163.t1">
    <property type="protein sequence ID" value="L893_g11163.t1"/>
    <property type="gene ID" value="L893_g11163"/>
</dbReference>
<dbReference type="Proteomes" id="UP000095287">
    <property type="component" value="Unplaced"/>
</dbReference>